<dbReference type="FunFam" id="3.30.565.10:FF:000002">
    <property type="entry name" value="DNA gyrase subunit B"/>
    <property type="match status" value="1"/>
</dbReference>
<feature type="binding site" evidence="10">
    <location>
        <position position="511"/>
    </location>
    <ligand>
        <name>Mg(2+)</name>
        <dbReference type="ChEBI" id="CHEBI:18420"/>
        <label>2</label>
    </ligand>
</feature>
<keyword evidence="11" id="KW-0175">Coiled coil</keyword>
<comment type="catalytic activity">
    <reaction evidence="1 10">
        <text>ATP-dependent breakage, passage and rejoining of double-stranded DNA.</text>
        <dbReference type="EC" id="5.6.2.2"/>
    </reaction>
</comment>
<comment type="cofactor">
    <cofactor evidence="10">
        <name>Mg(2+)</name>
        <dbReference type="ChEBI" id="CHEBI:18420"/>
    </cofactor>
    <cofactor evidence="10">
        <name>Mn(2+)</name>
        <dbReference type="ChEBI" id="CHEBI:29035"/>
    </cofactor>
    <cofactor evidence="10">
        <name>Ca(2+)</name>
        <dbReference type="ChEBI" id="CHEBI:29108"/>
    </cofactor>
    <text evidence="10">Binds two Mg(2+) per subunit. The magnesium ions form salt bridges with both the protein and the DNA. Can also accept other divalent metal cations, such as Mn(2+) or Ca(2+).</text>
</comment>
<keyword evidence="6 10" id="KW-0460">Magnesium</keyword>
<dbReference type="SMART" id="SM00387">
    <property type="entry name" value="HATPase_c"/>
    <property type="match status" value="1"/>
</dbReference>
<dbReference type="Pfam" id="PF01751">
    <property type="entry name" value="Toprim"/>
    <property type="match status" value="1"/>
</dbReference>
<dbReference type="InterPro" id="IPR013759">
    <property type="entry name" value="Topo_IIA_B_C"/>
</dbReference>
<dbReference type="EMBL" id="JBHSZZ010000031">
    <property type="protein sequence ID" value="MFC7186916.1"/>
    <property type="molecule type" value="Genomic_DNA"/>
</dbReference>
<comment type="miscellaneous">
    <text evidence="10">Few gyrases are as efficient as E.coli at forming negative supercoils. Not all organisms have 2 type II topoisomerases; in organisms with a single type II topoisomerase this enzyme also has to decatenate newly replicated chromosomes.</text>
</comment>
<dbReference type="GO" id="GO:0005524">
    <property type="term" value="F:ATP binding"/>
    <property type="evidence" value="ECO:0007669"/>
    <property type="project" value="UniProtKB-UniRule"/>
</dbReference>
<dbReference type="SUPFAM" id="SSF56719">
    <property type="entry name" value="Type II DNA topoisomerase"/>
    <property type="match status" value="1"/>
</dbReference>
<feature type="domain" description="Toprim" evidence="12">
    <location>
        <begin position="430"/>
        <end position="544"/>
    </location>
</feature>
<dbReference type="InterPro" id="IPR018522">
    <property type="entry name" value="TopoIIA_CS"/>
</dbReference>
<dbReference type="GO" id="GO:0046872">
    <property type="term" value="F:metal ion binding"/>
    <property type="evidence" value="ECO:0007669"/>
    <property type="project" value="UniProtKB-KW"/>
</dbReference>
<dbReference type="CDD" id="cd16928">
    <property type="entry name" value="HATPase_GyrB-like"/>
    <property type="match status" value="1"/>
</dbReference>
<evidence type="ECO:0000256" key="4">
    <source>
        <dbReference type="ARBA" id="ARBA00022741"/>
    </source>
</evidence>
<dbReference type="SUPFAM" id="SSF54211">
    <property type="entry name" value="Ribosomal protein S5 domain 2-like"/>
    <property type="match status" value="1"/>
</dbReference>
<comment type="caution">
    <text evidence="13">The sequence shown here is derived from an EMBL/GenBank/DDBJ whole genome shotgun (WGS) entry which is preliminary data.</text>
</comment>
<dbReference type="AlphaFoldDB" id="A0ABD5YHS9"/>
<dbReference type="InterPro" id="IPR000565">
    <property type="entry name" value="Topo_IIA_B"/>
</dbReference>
<evidence type="ECO:0000256" key="6">
    <source>
        <dbReference type="ARBA" id="ARBA00022842"/>
    </source>
</evidence>
<evidence type="ECO:0000313" key="13">
    <source>
        <dbReference type="EMBL" id="MFC7186916.1"/>
    </source>
</evidence>
<feature type="binding site" evidence="10">
    <location>
        <position position="509"/>
    </location>
    <ligand>
        <name>Mg(2+)</name>
        <dbReference type="ChEBI" id="CHEBI:18420"/>
        <label>1</label>
        <note>catalytic</note>
    </ligand>
</feature>
<dbReference type="FunFam" id="3.40.50.670:FF:000002">
    <property type="entry name" value="DNA gyrase subunit B"/>
    <property type="match status" value="1"/>
</dbReference>
<dbReference type="NCBIfam" id="NF004189">
    <property type="entry name" value="PRK05644.1"/>
    <property type="match status" value="1"/>
</dbReference>
<keyword evidence="7 10" id="KW-0799">Topoisomerase</keyword>
<comment type="subunit">
    <text evidence="10">Heterotetramer, composed of two GyrA and two GyrB chains. In the heterotetramer, GyrA contains the active site tyrosine that forms a transient covalent intermediate with DNA, while GyrB binds cofactors and catalyzes ATP hydrolysis.</text>
</comment>
<dbReference type="GO" id="GO:0005737">
    <property type="term" value="C:cytoplasm"/>
    <property type="evidence" value="ECO:0007669"/>
    <property type="project" value="UniProtKB-SubCell"/>
</dbReference>
<dbReference type="InterPro" id="IPR003594">
    <property type="entry name" value="HATPase_dom"/>
</dbReference>
<evidence type="ECO:0000256" key="8">
    <source>
        <dbReference type="ARBA" id="ARBA00023125"/>
    </source>
</evidence>
<dbReference type="PANTHER" id="PTHR45866:SF1">
    <property type="entry name" value="DNA GYRASE SUBUNIT B, MITOCHONDRIAL"/>
    <property type="match status" value="1"/>
</dbReference>
<dbReference type="InterPro" id="IPR014721">
    <property type="entry name" value="Ribsml_uS5_D2-typ_fold_subgr"/>
</dbReference>
<dbReference type="GO" id="GO:0034335">
    <property type="term" value="F:DNA negative supercoiling activity"/>
    <property type="evidence" value="ECO:0007669"/>
    <property type="project" value="UniProtKB-ARBA"/>
</dbReference>
<evidence type="ECO:0000259" key="12">
    <source>
        <dbReference type="PROSITE" id="PS50880"/>
    </source>
</evidence>
<feature type="site" description="Interaction with DNA" evidence="10">
    <location>
        <position position="461"/>
    </location>
</feature>
<dbReference type="FunFam" id="3.30.230.10:FF:000005">
    <property type="entry name" value="DNA gyrase subunit B"/>
    <property type="match status" value="1"/>
</dbReference>
<sequence>MSEQSEYGAGQIQVLEGLQAVRKRPAMYIGSTDGRGLHHLVYEVVDNSIDEALAGHCDEITVTIHGDGSVSVSDDGRGIPVDTHEKYDRPALEVIMTVLHAGGKFDSKSYQVSGGLHGVGVSVVNALSERLEVEVKRDGGVYRHEFARGEPVEDGFERVRDIDEGEDTGTYIRFWPDGEIFETNAFEFSTLANRLRELAFLNSGVGVTLADERDADTDADDAGDEETFRYDGGIREFVGYLNETRTPIHEDVIYFEDEDEDIHVEVAMQATEELQGSVHAFANNINTREGGTHLTGFKTALTRTVNDYANEHGLVDDLDANLKGEDVREGLTAVISVKHPDPQFEGQTKTKLGNSEVRGIVESATHEKLGTFFEENPDTARKVVHKAAEAARARKAAKKAEELTRRKSALESTALPGKLADCQTRDPTEAELFVVEGDSAGGSAKQGRNRENQAILPLKGKILNVEKHRLDRILENDEIRALITAIGAGIGEEFDIDDVRYNRIILMTDADVDGAHIRTLLLTLLYRHMKPLLEAGYVYAAQPPLYRVRYRGETYDAMTEAERDRLVEEKCDGNPDQVQRFKGLGEMNPEQLWDTTMDPENRILKRINIDDAAAADRMFNVLMGDAVEPRKQFIKEHATEAEWVDI</sequence>
<dbReference type="Gene3D" id="3.40.50.670">
    <property type="match status" value="1"/>
</dbReference>
<dbReference type="Gene3D" id="3.30.230.10">
    <property type="match status" value="1"/>
</dbReference>
<dbReference type="InterPro" id="IPR020568">
    <property type="entry name" value="Ribosomal_Su5_D2-typ_SF"/>
</dbReference>
<dbReference type="InterPro" id="IPR001241">
    <property type="entry name" value="Topo_IIA"/>
</dbReference>
<dbReference type="InterPro" id="IPR002288">
    <property type="entry name" value="DNA_gyrase_B_C"/>
</dbReference>
<dbReference type="Pfam" id="PF00204">
    <property type="entry name" value="DNA_gyraseB"/>
    <property type="match status" value="1"/>
</dbReference>
<dbReference type="Proteomes" id="UP001596390">
    <property type="component" value="Unassembled WGS sequence"/>
</dbReference>
<reference evidence="13 14" key="1">
    <citation type="journal article" date="2019" name="Int. J. Syst. Evol. Microbiol.">
        <title>The Global Catalogue of Microorganisms (GCM) 10K type strain sequencing project: providing services to taxonomists for standard genome sequencing and annotation.</title>
        <authorList>
            <consortium name="The Broad Institute Genomics Platform"/>
            <consortium name="The Broad Institute Genome Sequencing Center for Infectious Disease"/>
            <person name="Wu L."/>
            <person name="Ma J."/>
        </authorList>
    </citation>
    <scope>NUCLEOTIDE SEQUENCE [LARGE SCALE GENOMIC DNA]</scope>
    <source>
        <strain evidence="13 14">Q85</strain>
    </source>
</reference>
<dbReference type="PROSITE" id="PS00177">
    <property type="entry name" value="TOPOISOMERASE_II"/>
    <property type="match status" value="1"/>
</dbReference>
<feature type="coiled-coil region" evidence="11">
    <location>
        <begin position="386"/>
        <end position="413"/>
    </location>
</feature>
<evidence type="ECO:0000256" key="1">
    <source>
        <dbReference type="ARBA" id="ARBA00000185"/>
    </source>
</evidence>
<dbReference type="NCBIfam" id="TIGR01059">
    <property type="entry name" value="gyrB"/>
    <property type="match status" value="1"/>
</dbReference>
<keyword evidence="9 10" id="KW-0413">Isomerase</keyword>
<dbReference type="PANTHER" id="PTHR45866">
    <property type="entry name" value="DNA GYRASE/TOPOISOMERASE SUBUNIT B"/>
    <property type="match status" value="1"/>
</dbReference>
<evidence type="ECO:0000256" key="3">
    <source>
        <dbReference type="ARBA" id="ARBA00022723"/>
    </source>
</evidence>
<dbReference type="GO" id="GO:0006261">
    <property type="term" value="P:DNA-templated DNA replication"/>
    <property type="evidence" value="ECO:0007669"/>
    <property type="project" value="UniProtKB-UniRule"/>
</dbReference>
<name>A0ABD5YHS9_9EURY</name>
<dbReference type="HAMAP" id="MF_01898">
    <property type="entry name" value="GyrB"/>
    <property type="match status" value="1"/>
</dbReference>
<accession>A0ABD5YHS9</accession>
<evidence type="ECO:0000256" key="11">
    <source>
        <dbReference type="SAM" id="Coils"/>
    </source>
</evidence>
<keyword evidence="14" id="KW-1185">Reference proteome</keyword>
<dbReference type="GO" id="GO:0006265">
    <property type="term" value="P:DNA topological change"/>
    <property type="evidence" value="ECO:0007669"/>
    <property type="project" value="UniProtKB-UniRule"/>
</dbReference>
<dbReference type="SMART" id="SM00433">
    <property type="entry name" value="TOP2c"/>
    <property type="match status" value="1"/>
</dbReference>
<feature type="site" description="Interaction with DNA" evidence="10">
    <location>
        <position position="464"/>
    </location>
</feature>
<evidence type="ECO:0000256" key="10">
    <source>
        <dbReference type="HAMAP-Rule" id="MF_01898"/>
    </source>
</evidence>
<keyword evidence="4 10" id="KW-0547">Nucleotide-binding</keyword>
<dbReference type="InterPro" id="IPR011557">
    <property type="entry name" value="GyrB"/>
</dbReference>
<comment type="function">
    <text evidence="10">A type II topoisomerase that negatively supercoils closed circular double-stranded (ds) DNA in an ATP-dependent manner to modulate DNA topology and maintain chromosomes in an underwound state. Negative supercoiling favors strand separation, and DNA replication, transcription, recombination and repair, all of which involve strand separation. Also able to catalyze the interconversion of other topological isomers of dsDNA rings, including catenanes and knotted rings. Type II topoisomerases break and join 2 DNA strands simultaneously in an ATP-dependent manner.</text>
</comment>
<dbReference type="Pfam" id="PF00986">
    <property type="entry name" value="DNA_gyraseB_C"/>
    <property type="match status" value="1"/>
</dbReference>
<dbReference type="InterPro" id="IPR013506">
    <property type="entry name" value="Topo_IIA_bsu_dom2"/>
</dbReference>
<dbReference type="NCBIfam" id="NF011501">
    <property type="entry name" value="PRK14939.1"/>
    <property type="match status" value="1"/>
</dbReference>
<evidence type="ECO:0000256" key="9">
    <source>
        <dbReference type="ARBA" id="ARBA00023235"/>
    </source>
</evidence>
<dbReference type="SUPFAM" id="SSF55874">
    <property type="entry name" value="ATPase domain of HSP90 chaperone/DNA topoisomerase II/histidine kinase"/>
    <property type="match status" value="1"/>
</dbReference>
<dbReference type="EC" id="5.6.2.2" evidence="10"/>
<evidence type="ECO:0000313" key="14">
    <source>
        <dbReference type="Proteomes" id="UP001596390"/>
    </source>
</evidence>
<comment type="similarity">
    <text evidence="2 10">Belongs to the type II topoisomerase GyrB family.</text>
</comment>
<evidence type="ECO:0000256" key="2">
    <source>
        <dbReference type="ARBA" id="ARBA00010708"/>
    </source>
</evidence>
<keyword evidence="3 10" id="KW-0479">Metal-binding</keyword>
<dbReference type="InterPro" id="IPR036890">
    <property type="entry name" value="HATPase_C_sf"/>
</dbReference>
<dbReference type="CDD" id="cd00822">
    <property type="entry name" value="TopoII_Trans_DNA_gyrase"/>
    <property type="match status" value="1"/>
</dbReference>
<dbReference type="PRINTS" id="PR00418">
    <property type="entry name" value="TPI2FAMILY"/>
</dbReference>
<dbReference type="Pfam" id="PF02518">
    <property type="entry name" value="HATPase_c"/>
    <property type="match status" value="1"/>
</dbReference>
<keyword evidence="8" id="KW-0238">DNA-binding</keyword>
<dbReference type="InterPro" id="IPR006171">
    <property type="entry name" value="TOPRIM_dom"/>
</dbReference>
<keyword evidence="5 10" id="KW-0067">ATP-binding</keyword>
<dbReference type="PRINTS" id="PR01159">
    <property type="entry name" value="DNAGYRASEB"/>
</dbReference>
<proteinExistence type="inferred from homology"/>
<evidence type="ECO:0000256" key="7">
    <source>
        <dbReference type="ARBA" id="ARBA00023029"/>
    </source>
</evidence>
<dbReference type="GO" id="GO:0003677">
    <property type="term" value="F:DNA binding"/>
    <property type="evidence" value="ECO:0007669"/>
    <property type="project" value="UniProtKB-KW"/>
</dbReference>
<evidence type="ECO:0000256" key="5">
    <source>
        <dbReference type="ARBA" id="ARBA00022840"/>
    </source>
</evidence>
<dbReference type="RefSeq" id="WP_267663942.1">
    <property type="nucleotide sequence ID" value="NZ_JAODIX010000031.1"/>
</dbReference>
<organism evidence="13 14">
    <name type="scientific">Halorubrum yunnanense</name>
    <dbReference type="NCBI Taxonomy" id="1526162"/>
    <lineage>
        <taxon>Archaea</taxon>
        <taxon>Methanobacteriati</taxon>
        <taxon>Methanobacteriota</taxon>
        <taxon>Stenosarchaea group</taxon>
        <taxon>Halobacteria</taxon>
        <taxon>Halobacteriales</taxon>
        <taxon>Haloferacaceae</taxon>
        <taxon>Halorubrum</taxon>
    </lineage>
</organism>
<gene>
    <name evidence="10 13" type="primary">gyrB</name>
    <name evidence="13" type="ORF">ACFQMK_08460</name>
</gene>
<feature type="binding site" evidence="10">
    <location>
        <position position="436"/>
    </location>
    <ligand>
        <name>Mg(2+)</name>
        <dbReference type="ChEBI" id="CHEBI:18420"/>
        <label>1</label>
        <note>catalytic</note>
    </ligand>
</feature>
<dbReference type="Gene3D" id="3.30.565.10">
    <property type="entry name" value="Histidine kinase-like ATPase, C-terminal domain"/>
    <property type="match status" value="1"/>
</dbReference>
<comment type="subcellular location">
    <subcellularLocation>
        <location evidence="10">Cytoplasm</location>
    </subcellularLocation>
</comment>
<dbReference type="PROSITE" id="PS50880">
    <property type="entry name" value="TOPRIM"/>
    <property type="match status" value="1"/>
</dbReference>
<dbReference type="InterPro" id="IPR013760">
    <property type="entry name" value="Topo_IIA-like_dom_sf"/>
</dbReference>
<keyword evidence="10" id="KW-0963">Cytoplasm</keyword>
<protein>
    <recommendedName>
        <fullName evidence="10">DNA gyrase subunit B</fullName>
        <ecNumber evidence="10">5.6.2.2</ecNumber>
    </recommendedName>
</protein>
<feature type="binding site" evidence="10">
    <location>
        <position position="509"/>
    </location>
    <ligand>
        <name>Mg(2+)</name>
        <dbReference type="ChEBI" id="CHEBI:18420"/>
        <label>2</label>
    </ligand>
</feature>